<comment type="caution">
    <text evidence="1">The sequence shown here is derived from an EMBL/GenBank/DDBJ whole genome shotgun (WGS) entry which is preliminary data.</text>
</comment>
<keyword evidence="2" id="KW-1185">Reference proteome</keyword>
<evidence type="ECO:0000313" key="1">
    <source>
        <dbReference type="EMBL" id="KGE16656.1"/>
    </source>
</evidence>
<name>A0A098M3Q2_9BACL</name>
<dbReference type="OrthoDB" id="2624427at2"/>
<dbReference type="PROSITE" id="PS51257">
    <property type="entry name" value="PROKAR_LIPOPROTEIN"/>
    <property type="match status" value="1"/>
</dbReference>
<gene>
    <name evidence="1" type="ORF">PWYN_18305</name>
</gene>
<reference evidence="1 2" key="2">
    <citation type="submission" date="2014-10" db="EMBL/GenBank/DDBJ databases">
        <title>Comparative genomics of the Paenibacillus odorifer group.</title>
        <authorList>
            <person name="Tsai Y.-C."/>
            <person name="Martin N."/>
            <person name="Korlach J."/>
            <person name="Wiedmann M."/>
        </authorList>
    </citation>
    <scope>NUCLEOTIDE SEQUENCE [LARGE SCALE GENOMIC DNA]</scope>
    <source>
        <strain evidence="1 2">DSM 18334</strain>
    </source>
</reference>
<protein>
    <submittedName>
        <fullName evidence="1">Uncharacterized protein</fullName>
    </submittedName>
</protein>
<proteinExistence type="predicted"/>
<sequence>MPNKTGWFLATYVFMMLVLAGCSKEEQAPVYTELREMPSMKESLHTDTRYEPLTPVMQDVYDRSIPEDVYSTD</sequence>
<evidence type="ECO:0000313" key="2">
    <source>
        <dbReference type="Proteomes" id="UP000029734"/>
    </source>
</evidence>
<dbReference type="Proteomes" id="UP000029734">
    <property type="component" value="Unassembled WGS sequence"/>
</dbReference>
<reference evidence="1 2" key="1">
    <citation type="submission" date="2014-08" db="EMBL/GenBank/DDBJ databases">
        <authorList>
            <person name="den Bakker H.C."/>
        </authorList>
    </citation>
    <scope>NUCLEOTIDE SEQUENCE [LARGE SCALE GENOMIC DNA]</scope>
    <source>
        <strain evidence="1 2">DSM 18334</strain>
    </source>
</reference>
<dbReference type="AlphaFoldDB" id="A0A098M3Q2"/>
<accession>A0A098M3Q2</accession>
<organism evidence="1 2">
    <name type="scientific">Paenibacillus wynnii</name>
    <dbReference type="NCBI Taxonomy" id="268407"/>
    <lineage>
        <taxon>Bacteria</taxon>
        <taxon>Bacillati</taxon>
        <taxon>Bacillota</taxon>
        <taxon>Bacilli</taxon>
        <taxon>Bacillales</taxon>
        <taxon>Paenibacillaceae</taxon>
        <taxon>Paenibacillus</taxon>
    </lineage>
</organism>
<dbReference type="EMBL" id="JQCR01000003">
    <property type="protein sequence ID" value="KGE16656.1"/>
    <property type="molecule type" value="Genomic_DNA"/>
</dbReference>
<dbReference type="STRING" id="268407.PWYN_18305"/>
<dbReference type="RefSeq" id="WP_036654748.1">
    <property type="nucleotide sequence ID" value="NZ_JQCR01000003.1"/>
</dbReference>